<dbReference type="InterPro" id="IPR050625">
    <property type="entry name" value="ParA/MinD_ATPase"/>
</dbReference>
<evidence type="ECO:0000256" key="1">
    <source>
        <dbReference type="ARBA" id="ARBA00022741"/>
    </source>
</evidence>
<dbReference type="HOGENOM" id="CLU_049431_0_0_5"/>
<dbReference type="NCBIfam" id="NF047398">
    <property type="entry name" value="AAA_KGGVGR"/>
    <property type="match status" value="1"/>
</dbReference>
<dbReference type="AlphaFoldDB" id="D8JQN6"/>
<dbReference type="eggNOG" id="COG0455">
    <property type="taxonomic scope" value="Bacteria"/>
</dbReference>
<evidence type="ECO:0000256" key="2">
    <source>
        <dbReference type="ARBA" id="ARBA00022840"/>
    </source>
</evidence>
<dbReference type="SUPFAM" id="SSF52540">
    <property type="entry name" value="P-loop containing nucleoside triphosphate hydrolases"/>
    <property type="match status" value="1"/>
</dbReference>
<evidence type="ECO:0000313" key="4">
    <source>
        <dbReference type="Proteomes" id="UP000002033"/>
    </source>
</evidence>
<dbReference type="STRING" id="582899.Hden_2192"/>
<gene>
    <name evidence="3" type="ordered locus">Hden_2192</name>
</gene>
<reference evidence="4" key="1">
    <citation type="journal article" date="2011" name="J. Bacteriol.">
        <title>Genome sequences of eight morphologically diverse alphaproteobacteria.</title>
        <authorList>
            <consortium name="US DOE Joint Genome Institute"/>
            <person name="Brown P.J."/>
            <person name="Kysela D.T."/>
            <person name="Buechlein A."/>
            <person name="Hemmerich C."/>
            <person name="Brun Y.V."/>
        </authorList>
    </citation>
    <scope>NUCLEOTIDE SEQUENCE [LARGE SCALE GENOMIC DNA]</scope>
    <source>
        <strain evidence="4">ATCC 51888 / DSM 1869 / NCIB 11706 / TK 0415</strain>
    </source>
</reference>
<dbReference type="PANTHER" id="PTHR43384">
    <property type="entry name" value="SEPTUM SITE-DETERMINING PROTEIN MIND HOMOLOG, CHLOROPLASTIC-RELATED"/>
    <property type="match status" value="1"/>
</dbReference>
<sequence>MTPSSNHHSTVARFDDALPTFVRLALSEFGEEFLGRSLILRDANGRLTLIIRGDVDQSTRKRFDTAAEASLGAYVSGPTATPQEIFDDSLQSNEGAIAERVLVDGSYVAVQLVDRRIVGQDWNQPHFTSSKPPLAVFFSVKGGVGRTTALAVAAAAFSHQSKNILVIDLDLEAPGLASVLLPIENLPKYGALDYFVENGLNGVDDGFLEDCISPSPLTAGRGLVEIVPAVGRIGRKNPQNILPKLGRAFLDDPNERGAMNSFGDQVRELVKAFTARRRYDAVFVDARAGLSESTSAAIMGLGGEILMFGVDTPQTFDGYSYLLAHLGRFAKEAKSIDDWRSRLRMIHAKADRGVEALSHFRDQAQEVFSAYIYEEASPGDFDAFNFDLDDPDAPHFAWPIPYDAAYAEFDPTARREQLTREFFDRTFGPFVNRLAEVLFGLESTDGGQ</sequence>
<dbReference type="GO" id="GO:0016887">
    <property type="term" value="F:ATP hydrolysis activity"/>
    <property type="evidence" value="ECO:0007669"/>
    <property type="project" value="TreeGrafter"/>
</dbReference>
<dbReference type="OrthoDB" id="113462at2"/>
<dbReference type="InterPro" id="IPR027417">
    <property type="entry name" value="P-loop_NTPase"/>
</dbReference>
<dbReference type="PANTHER" id="PTHR43384:SF6">
    <property type="entry name" value="SEPTUM SITE-DETERMINING PROTEIN MIND HOMOLOG, CHLOROPLASTIC"/>
    <property type="match status" value="1"/>
</dbReference>
<dbReference type="GO" id="GO:0051782">
    <property type="term" value="P:negative regulation of cell division"/>
    <property type="evidence" value="ECO:0007669"/>
    <property type="project" value="TreeGrafter"/>
</dbReference>
<dbReference type="GO" id="GO:0009898">
    <property type="term" value="C:cytoplasmic side of plasma membrane"/>
    <property type="evidence" value="ECO:0007669"/>
    <property type="project" value="TreeGrafter"/>
</dbReference>
<keyword evidence="2" id="KW-0067">ATP-binding</keyword>
<protein>
    <submittedName>
        <fullName evidence="3">Uncharacterized protein</fullName>
    </submittedName>
</protein>
<dbReference type="RefSeq" id="WP_013216149.1">
    <property type="nucleotide sequence ID" value="NC_014313.1"/>
</dbReference>
<dbReference type="GO" id="GO:0005524">
    <property type="term" value="F:ATP binding"/>
    <property type="evidence" value="ECO:0007669"/>
    <property type="project" value="UniProtKB-KW"/>
</dbReference>
<proteinExistence type="predicted"/>
<keyword evidence="4" id="KW-1185">Reference proteome</keyword>
<keyword evidence="1" id="KW-0547">Nucleotide-binding</keyword>
<dbReference type="KEGG" id="hdn:Hden_2192"/>
<evidence type="ECO:0000313" key="3">
    <source>
        <dbReference type="EMBL" id="ADJ23990.1"/>
    </source>
</evidence>
<dbReference type="GO" id="GO:0005829">
    <property type="term" value="C:cytosol"/>
    <property type="evidence" value="ECO:0007669"/>
    <property type="project" value="TreeGrafter"/>
</dbReference>
<organism evidence="3 4">
    <name type="scientific">Hyphomicrobium denitrificans (strain ATCC 51888 / DSM 1869 / NCIMB 11706 / TK 0415)</name>
    <dbReference type="NCBI Taxonomy" id="582899"/>
    <lineage>
        <taxon>Bacteria</taxon>
        <taxon>Pseudomonadati</taxon>
        <taxon>Pseudomonadota</taxon>
        <taxon>Alphaproteobacteria</taxon>
        <taxon>Hyphomicrobiales</taxon>
        <taxon>Hyphomicrobiaceae</taxon>
        <taxon>Hyphomicrobium</taxon>
    </lineage>
</organism>
<name>D8JQN6_HYPDA</name>
<dbReference type="Proteomes" id="UP000002033">
    <property type="component" value="Chromosome"/>
</dbReference>
<dbReference type="EMBL" id="CP002083">
    <property type="protein sequence ID" value="ADJ23990.1"/>
    <property type="molecule type" value="Genomic_DNA"/>
</dbReference>
<accession>D8JQN6</accession>
<dbReference type="Gene3D" id="3.40.50.300">
    <property type="entry name" value="P-loop containing nucleotide triphosphate hydrolases"/>
    <property type="match status" value="1"/>
</dbReference>